<evidence type="ECO:0000259" key="18">
    <source>
        <dbReference type="Pfam" id="PF01210"/>
    </source>
</evidence>
<comment type="caution">
    <text evidence="20">The sequence shown here is derived from an EMBL/GenBank/DDBJ whole genome shotgun (WGS) entry which is preliminary data.</text>
</comment>
<evidence type="ECO:0000256" key="3">
    <source>
        <dbReference type="ARBA" id="ARBA00022857"/>
    </source>
</evidence>
<comment type="subcellular location">
    <subcellularLocation>
        <location evidence="13">Cytoplasm</location>
    </subcellularLocation>
</comment>
<feature type="binding site" evidence="16">
    <location>
        <position position="152"/>
    </location>
    <ligand>
        <name>NAD(+)</name>
        <dbReference type="ChEBI" id="CHEBI:57540"/>
    </ligand>
</feature>
<dbReference type="EMBL" id="MTKS01000234">
    <property type="protein sequence ID" value="RWX50992.1"/>
    <property type="molecule type" value="Genomic_DNA"/>
</dbReference>
<feature type="binding site" evidence="16">
    <location>
        <begin position="13"/>
        <end position="18"/>
    </location>
    <ligand>
        <name>NAD(+)</name>
        <dbReference type="ChEBI" id="CHEBI:57540"/>
    </ligand>
</feature>
<dbReference type="HAMAP" id="MF_00394">
    <property type="entry name" value="NAD_Glyc3P_dehydrog"/>
    <property type="match status" value="1"/>
</dbReference>
<feature type="binding site" evidence="13">
    <location>
        <position position="148"/>
    </location>
    <ligand>
        <name>sn-glycerol 3-phosphate</name>
        <dbReference type="ChEBI" id="CHEBI:57597"/>
    </ligand>
</feature>
<dbReference type="InterPro" id="IPR006109">
    <property type="entry name" value="G3P_DH_NAD-dep_C"/>
</dbReference>
<dbReference type="FunFam" id="1.10.1040.10:FF:000001">
    <property type="entry name" value="Glycerol-3-phosphate dehydrogenase [NAD(P)+]"/>
    <property type="match status" value="1"/>
</dbReference>
<evidence type="ECO:0000256" key="2">
    <source>
        <dbReference type="ARBA" id="ARBA00022516"/>
    </source>
</evidence>
<comment type="catalytic activity">
    <reaction evidence="13">
        <text>sn-glycerol 3-phosphate + NAD(+) = dihydroxyacetone phosphate + NADH + H(+)</text>
        <dbReference type="Rhea" id="RHEA:11092"/>
        <dbReference type="ChEBI" id="CHEBI:15378"/>
        <dbReference type="ChEBI" id="CHEBI:57540"/>
        <dbReference type="ChEBI" id="CHEBI:57597"/>
        <dbReference type="ChEBI" id="CHEBI:57642"/>
        <dbReference type="ChEBI" id="CHEBI:57945"/>
        <dbReference type="EC" id="1.1.1.94"/>
    </reaction>
</comment>
<protein>
    <recommendedName>
        <fullName evidence="11 13">Glycerol-3-phosphate dehydrogenase [NAD(P)+]</fullName>
        <ecNumber evidence="10 13">1.1.1.94</ecNumber>
    </recommendedName>
    <alternativeName>
        <fullName evidence="13">NAD(P)(+)-dependent glycerol-3-phosphate dehydrogenase</fullName>
    </alternativeName>
    <alternativeName>
        <fullName evidence="12 13">NAD(P)H-dependent dihydroxyacetone-phosphate reductase</fullName>
    </alternativeName>
</protein>
<dbReference type="GO" id="GO:0051287">
    <property type="term" value="F:NAD binding"/>
    <property type="evidence" value="ECO:0007669"/>
    <property type="project" value="InterPro"/>
</dbReference>
<sequence length="343" mass="37058">MEHRSIKQTAVIGAGSWGTALAKLLADKVADKGEQVLLWSHRAEHVDAMRRDRENRKYLPGAALPGNLHAVKTFDDLSSCQCVVMVVPSHGFREVFRQLIPRLRDGTYLVSAVKGIEIETRQTMCEVMQEELTRQNRADTMFIGVLSGPSFADEVATGQPTAVTVGFSDSRAAKTIQHLFSTSFFRVYTSSDTIGLEISAAIKNVIAIAAGISDGLGYGLNTRAALITRGLAEITRLGIALGADPLTFSGLGGMGDLVLTCTGSLSRNRTVGLKLGEGRTLQQALAEMTMVAEGVRTTKSCYNLAAAVGVEMPILEQTYQILYEDKPCRAAVQDLFGRSLKEE</sequence>
<keyword evidence="5 13" id="KW-0520">NAD</keyword>
<dbReference type="GO" id="GO:0006650">
    <property type="term" value="P:glycerophospholipid metabolic process"/>
    <property type="evidence" value="ECO:0007669"/>
    <property type="project" value="UniProtKB-UniRule"/>
</dbReference>
<dbReference type="PANTHER" id="PTHR11728:SF1">
    <property type="entry name" value="GLYCEROL-3-PHOSPHATE DEHYDROGENASE [NAD(+)] 2, CHLOROPLASTIC"/>
    <property type="match status" value="1"/>
</dbReference>
<dbReference type="Pfam" id="PF07479">
    <property type="entry name" value="NAD_Gly3P_dh_C"/>
    <property type="match status" value="1"/>
</dbReference>
<dbReference type="NCBIfam" id="NF000942">
    <property type="entry name" value="PRK00094.1-4"/>
    <property type="match status" value="1"/>
</dbReference>
<feature type="binding site" evidence="13">
    <location>
        <position position="256"/>
    </location>
    <ligand>
        <name>sn-glycerol 3-phosphate</name>
        <dbReference type="ChEBI" id="CHEBI:57597"/>
    </ligand>
</feature>
<dbReference type="GO" id="GO:0005975">
    <property type="term" value="P:carbohydrate metabolic process"/>
    <property type="evidence" value="ECO:0007669"/>
    <property type="project" value="InterPro"/>
</dbReference>
<comment type="similarity">
    <text evidence="1 13 17">Belongs to the NAD-dependent glycerol-3-phosphate dehydrogenase family.</text>
</comment>
<dbReference type="InterPro" id="IPR013328">
    <property type="entry name" value="6PGD_dom2"/>
</dbReference>
<evidence type="ECO:0000256" key="15">
    <source>
        <dbReference type="PIRSR" id="PIRSR000114-2"/>
    </source>
</evidence>
<gene>
    <name evidence="13" type="primary">gpsA</name>
    <name evidence="20" type="ORF">VU01_12342</name>
</gene>
<evidence type="ECO:0000256" key="6">
    <source>
        <dbReference type="ARBA" id="ARBA00023098"/>
    </source>
</evidence>
<feature type="binding site" evidence="13">
    <location>
        <position position="114"/>
    </location>
    <ligand>
        <name>sn-glycerol 3-phosphate</name>
        <dbReference type="ChEBI" id="CHEBI:57597"/>
    </ligand>
</feature>
<organism evidence="20 21">
    <name type="scientific">Candidatus Electrothrix marina</name>
    <dbReference type="NCBI Taxonomy" id="1859130"/>
    <lineage>
        <taxon>Bacteria</taxon>
        <taxon>Pseudomonadati</taxon>
        <taxon>Thermodesulfobacteriota</taxon>
        <taxon>Desulfobulbia</taxon>
        <taxon>Desulfobulbales</taxon>
        <taxon>Desulfobulbaceae</taxon>
        <taxon>Candidatus Electrothrix</taxon>
    </lineage>
</organism>
<evidence type="ECO:0000313" key="20">
    <source>
        <dbReference type="EMBL" id="RWX50992.1"/>
    </source>
</evidence>
<evidence type="ECO:0000256" key="14">
    <source>
        <dbReference type="PIRSR" id="PIRSR000114-1"/>
    </source>
</evidence>
<feature type="binding site" evidence="13">
    <location>
        <position position="58"/>
    </location>
    <ligand>
        <name>NADPH</name>
        <dbReference type="ChEBI" id="CHEBI:57783"/>
    </ligand>
</feature>
<keyword evidence="13" id="KW-0547">Nucleotide-binding</keyword>
<evidence type="ECO:0000256" key="11">
    <source>
        <dbReference type="ARBA" id="ARBA00069372"/>
    </source>
</evidence>
<comment type="pathway">
    <text evidence="13">Membrane lipid metabolism; glycerophospholipid metabolism.</text>
</comment>
<dbReference type="EC" id="1.1.1.94" evidence="10 13"/>
<feature type="binding site" evidence="15">
    <location>
        <begin position="267"/>
        <end position="268"/>
    </location>
    <ligand>
        <name>substrate</name>
    </ligand>
</feature>
<comment type="catalytic activity">
    <reaction evidence="9">
        <text>sn-glycerol 3-phosphate + NADP(+) = dihydroxyacetone phosphate + NADPH + H(+)</text>
        <dbReference type="Rhea" id="RHEA:11096"/>
        <dbReference type="ChEBI" id="CHEBI:15378"/>
        <dbReference type="ChEBI" id="CHEBI:57597"/>
        <dbReference type="ChEBI" id="CHEBI:57642"/>
        <dbReference type="ChEBI" id="CHEBI:57783"/>
        <dbReference type="ChEBI" id="CHEBI:58349"/>
        <dbReference type="EC" id="1.1.1.94"/>
    </reaction>
    <physiologicalReaction direction="right-to-left" evidence="9">
        <dbReference type="Rhea" id="RHEA:11098"/>
    </physiologicalReaction>
</comment>
<dbReference type="NCBIfam" id="NF000940">
    <property type="entry name" value="PRK00094.1-2"/>
    <property type="match status" value="1"/>
</dbReference>
<feature type="domain" description="Glycerol-3-phosphate dehydrogenase NAD-dependent N-terminal" evidence="18">
    <location>
        <begin position="10"/>
        <end position="172"/>
    </location>
</feature>
<dbReference type="GO" id="GO:0008654">
    <property type="term" value="P:phospholipid biosynthetic process"/>
    <property type="evidence" value="ECO:0007669"/>
    <property type="project" value="UniProtKB-KW"/>
</dbReference>
<name>A0A444JD36_9BACT</name>
<feature type="binding site" evidence="13">
    <location>
        <position position="266"/>
    </location>
    <ligand>
        <name>sn-glycerol 3-phosphate</name>
        <dbReference type="ChEBI" id="CHEBI:57597"/>
    </ligand>
</feature>
<dbReference type="FunFam" id="3.40.50.720:FF:000019">
    <property type="entry name" value="Glycerol-3-phosphate dehydrogenase [NAD(P)+]"/>
    <property type="match status" value="1"/>
</dbReference>
<evidence type="ECO:0000256" key="1">
    <source>
        <dbReference type="ARBA" id="ARBA00011009"/>
    </source>
</evidence>
<dbReference type="SUPFAM" id="SSF48179">
    <property type="entry name" value="6-phosphogluconate dehydrogenase C-terminal domain-like"/>
    <property type="match status" value="1"/>
</dbReference>
<evidence type="ECO:0000256" key="4">
    <source>
        <dbReference type="ARBA" id="ARBA00023002"/>
    </source>
</evidence>
<dbReference type="GO" id="GO:0046167">
    <property type="term" value="P:glycerol-3-phosphate biosynthetic process"/>
    <property type="evidence" value="ECO:0007669"/>
    <property type="project" value="UniProtKB-UniRule"/>
</dbReference>
<accession>A0A444JD36</accession>
<keyword evidence="2 13" id="KW-0444">Lipid biosynthesis</keyword>
<feature type="binding site" evidence="13">
    <location>
        <position position="203"/>
    </location>
    <ligand>
        <name>sn-glycerol 3-phosphate</name>
        <dbReference type="ChEBI" id="CHEBI:57597"/>
    </ligand>
</feature>
<keyword evidence="6 13" id="KW-0443">Lipid metabolism</keyword>
<dbReference type="SUPFAM" id="SSF51735">
    <property type="entry name" value="NAD(P)-binding Rossmann-fold domains"/>
    <property type="match status" value="1"/>
</dbReference>
<dbReference type="InterPro" id="IPR008927">
    <property type="entry name" value="6-PGluconate_DH-like_C_sf"/>
</dbReference>
<evidence type="ECO:0000256" key="16">
    <source>
        <dbReference type="PIRSR" id="PIRSR000114-3"/>
    </source>
</evidence>
<feature type="binding site" evidence="13">
    <location>
        <position position="152"/>
    </location>
    <ligand>
        <name>NADPH</name>
        <dbReference type="ChEBI" id="CHEBI:57783"/>
    </ligand>
</feature>
<feature type="binding site" evidence="13">
    <location>
        <position position="268"/>
    </location>
    <ligand>
        <name>sn-glycerol 3-phosphate</name>
        <dbReference type="ChEBI" id="CHEBI:57597"/>
    </ligand>
</feature>
<dbReference type="GO" id="GO:0046168">
    <property type="term" value="P:glycerol-3-phosphate catabolic process"/>
    <property type="evidence" value="ECO:0007669"/>
    <property type="project" value="InterPro"/>
</dbReference>
<dbReference type="AlphaFoldDB" id="A0A444JD36"/>
<dbReference type="Proteomes" id="UP000288892">
    <property type="component" value="Unassembled WGS sequence"/>
</dbReference>
<feature type="binding site" evidence="13">
    <location>
        <position position="42"/>
    </location>
    <ligand>
        <name>NADPH</name>
        <dbReference type="ChEBI" id="CHEBI:57783"/>
    </ligand>
</feature>
<feature type="binding site" evidence="13">
    <location>
        <position position="267"/>
    </location>
    <ligand>
        <name>NADPH</name>
        <dbReference type="ChEBI" id="CHEBI:57783"/>
    </ligand>
</feature>
<evidence type="ECO:0000256" key="17">
    <source>
        <dbReference type="RuleBase" id="RU000437"/>
    </source>
</evidence>
<evidence type="ECO:0000256" key="5">
    <source>
        <dbReference type="ARBA" id="ARBA00023027"/>
    </source>
</evidence>
<feature type="binding site" evidence="13">
    <location>
        <position position="17"/>
    </location>
    <ligand>
        <name>NADPH</name>
        <dbReference type="ChEBI" id="CHEBI:57783"/>
    </ligand>
</feature>
<reference evidence="20 21" key="1">
    <citation type="submission" date="2017-01" db="EMBL/GenBank/DDBJ databases">
        <title>The cable genome- insights into the physiology and evolution of filamentous bacteria capable of sulfide oxidation via long distance electron transfer.</title>
        <authorList>
            <person name="Schreiber L."/>
            <person name="Bjerg J.T."/>
            <person name="Boggild A."/>
            <person name="Van De Vossenberg J."/>
            <person name="Meysman F."/>
            <person name="Nielsen L.P."/>
            <person name="Schramm A."/>
            <person name="Kjeldsen K.U."/>
        </authorList>
    </citation>
    <scope>NUCLEOTIDE SEQUENCE [LARGE SCALE GENOMIC DNA]</scope>
    <source>
        <strain evidence="20">A5</strain>
    </source>
</reference>
<dbReference type="InterPro" id="IPR036291">
    <property type="entry name" value="NAD(P)-bd_dom_sf"/>
</dbReference>
<keyword evidence="13" id="KW-0963">Cytoplasm</keyword>
<evidence type="ECO:0000256" key="8">
    <source>
        <dbReference type="ARBA" id="ARBA00023264"/>
    </source>
</evidence>
<feature type="binding site" evidence="13">
    <location>
        <position position="293"/>
    </location>
    <ligand>
        <name>NADPH</name>
        <dbReference type="ChEBI" id="CHEBI:57783"/>
    </ligand>
</feature>
<feature type="binding site" evidence="13">
    <location>
        <position position="41"/>
    </location>
    <ligand>
        <name>NADPH</name>
        <dbReference type="ChEBI" id="CHEBI:57783"/>
    </ligand>
</feature>
<dbReference type="PANTHER" id="PTHR11728">
    <property type="entry name" value="GLYCEROL-3-PHOSPHATE DEHYDROGENASE"/>
    <property type="match status" value="1"/>
</dbReference>
<dbReference type="GO" id="GO:0141152">
    <property type="term" value="F:glycerol-3-phosphate dehydrogenase (NAD+) activity"/>
    <property type="evidence" value="ECO:0007669"/>
    <property type="project" value="RHEA"/>
</dbReference>
<keyword evidence="3 13" id="KW-0521">NADP</keyword>
<dbReference type="GO" id="GO:0005829">
    <property type="term" value="C:cytosol"/>
    <property type="evidence" value="ECO:0007669"/>
    <property type="project" value="TreeGrafter"/>
</dbReference>
<feature type="binding site" evidence="13">
    <location>
        <position position="16"/>
    </location>
    <ligand>
        <name>NADPH</name>
        <dbReference type="ChEBI" id="CHEBI:57783"/>
    </ligand>
</feature>
<keyword evidence="4 13" id="KW-0560">Oxidoreductase</keyword>
<evidence type="ECO:0000313" key="21">
    <source>
        <dbReference type="Proteomes" id="UP000288892"/>
    </source>
</evidence>
<evidence type="ECO:0000256" key="10">
    <source>
        <dbReference type="ARBA" id="ARBA00066687"/>
    </source>
</evidence>
<feature type="binding site" evidence="13">
    <location>
        <position position="150"/>
    </location>
    <ligand>
        <name>sn-glycerol 3-phosphate</name>
        <dbReference type="ChEBI" id="CHEBI:57597"/>
    </ligand>
</feature>
<feature type="binding site" evidence="13">
    <location>
        <position position="267"/>
    </location>
    <ligand>
        <name>sn-glycerol 3-phosphate</name>
        <dbReference type="ChEBI" id="CHEBI:57597"/>
    </ligand>
</feature>
<evidence type="ECO:0000259" key="19">
    <source>
        <dbReference type="Pfam" id="PF07479"/>
    </source>
</evidence>
<dbReference type="PIRSF" id="PIRSF000114">
    <property type="entry name" value="Glycerol-3-P_dh"/>
    <property type="match status" value="1"/>
</dbReference>
<keyword evidence="7 13" id="KW-0594">Phospholipid biosynthesis</keyword>
<evidence type="ECO:0000256" key="7">
    <source>
        <dbReference type="ARBA" id="ARBA00023209"/>
    </source>
</evidence>
<feature type="binding site" evidence="13">
    <location>
        <position position="291"/>
    </location>
    <ligand>
        <name>NADPH</name>
        <dbReference type="ChEBI" id="CHEBI:57783"/>
    </ligand>
</feature>
<feature type="binding site" evidence="15">
    <location>
        <position position="114"/>
    </location>
    <ligand>
        <name>substrate</name>
    </ligand>
</feature>
<evidence type="ECO:0000256" key="13">
    <source>
        <dbReference type="HAMAP-Rule" id="MF_00394"/>
    </source>
</evidence>
<keyword evidence="21" id="KW-1185">Reference proteome</keyword>
<dbReference type="Gene3D" id="1.10.1040.10">
    <property type="entry name" value="N-(1-d-carboxylethyl)-l-norvaline Dehydrogenase, domain 2"/>
    <property type="match status" value="1"/>
</dbReference>
<dbReference type="InterPro" id="IPR006168">
    <property type="entry name" value="G3P_DH_NAD-dep"/>
</dbReference>
<dbReference type="Pfam" id="PF01210">
    <property type="entry name" value="NAD_Gly3P_dh_N"/>
    <property type="match status" value="1"/>
</dbReference>
<evidence type="ECO:0000256" key="9">
    <source>
        <dbReference type="ARBA" id="ARBA00052716"/>
    </source>
</evidence>
<proteinExistence type="inferred from homology"/>
<dbReference type="InterPro" id="IPR011128">
    <property type="entry name" value="G3P_DH_NAD-dep_N"/>
</dbReference>
<dbReference type="PROSITE" id="PS00957">
    <property type="entry name" value="NAD_G3PDH"/>
    <property type="match status" value="1"/>
</dbReference>
<dbReference type="GO" id="GO:0141153">
    <property type="term" value="F:glycerol-3-phosphate dehydrogenase (NADP+) activity"/>
    <property type="evidence" value="ECO:0007669"/>
    <property type="project" value="RHEA"/>
</dbReference>
<dbReference type="PRINTS" id="PR00077">
    <property type="entry name" value="GPDHDRGNASE"/>
</dbReference>
<dbReference type="Gene3D" id="3.40.50.720">
    <property type="entry name" value="NAD(P)-binding Rossmann-like Domain"/>
    <property type="match status" value="1"/>
</dbReference>
<feature type="domain" description="Glycerol-3-phosphate dehydrogenase NAD-dependent C-terminal" evidence="19">
    <location>
        <begin position="192"/>
        <end position="333"/>
    </location>
</feature>
<evidence type="ECO:0000256" key="12">
    <source>
        <dbReference type="ARBA" id="ARBA00080511"/>
    </source>
</evidence>
<keyword evidence="8 13" id="KW-1208">Phospholipid metabolism</keyword>
<dbReference type="UniPathway" id="UPA00940"/>
<feature type="binding site" evidence="13">
    <location>
        <position position="114"/>
    </location>
    <ligand>
        <name>NADPH</name>
        <dbReference type="ChEBI" id="CHEBI:57783"/>
    </ligand>
</feature>
<feature type="active site" description="Proton acceptor" evidence="13 14">
    <location>
        <position position="203"/>
    </location>
</feature>
<comment type="function">
    <text evidence="13">Catalyzes the reduction of the glycolytic intermediate dihydroxyacetone phosphate (DHAP) to sn-glycerol 3-phosphate (G3P), the key precursor for phospholipid synthesis.</text>
</comment>
<feature type="binding site" evidence="16">
    <location>
        <position position="267"/>
    </location>
    <ligand>
        <name>NAD(+)</name>
        <dbReference type="ChEBI" id="CHEBI:57540"/>
    </ligand>
</feature>